<dbReference type="AlphaFoldDB" id="A0A4P9C4U2"/>
<dbReference type="KEGG" id="emt:CPZ25_003130"/>
<keyword evidence="2" id="KW-1185">Reference proteome</keyword>
<name>A0A4P9C4U2_EUBML</name>
<protein>
    <submittedName>
        <fullName evidence="1">Uncharacterized protein</fullName>
    </submittedName>
</protein>
<accession>A0A4P9C4U2</accession>
<evidence type="ECO:0000313" key="1">
    <source>
        <dbReference type="EMBL" id="QCT70350.1"/>
    </source>
</evidence>
<dbReference type="Proteomes" id="UP000218387">
    <property type="component" value="Chromosome"/>
</dbReference>
<evidence type="ECO:0000313" key="2">
    <source>
        <dbReference type="Proteomes" id="UP000218387"/>
    </source>
</evidence>
<sequence>MGLLKDTYADLYGERFDTNPAYTDYDCMAEGALHISLRARTLSEAEDAFAELLDNAEDDVPGLVLRLQWVDEQ</sequence>
<reference evidence="1 2" key="1">
    <citation type="submission" date="2018-05" db="EMBL/GenBank/DDBJ databases">
        <title>Genome comparison of Eubacterium sp.</title>
        <authorList>
            <person name="Feng Y."/>
            <person name="Sanchez-Andrea I."/>
            <person name="Stams A.J.M."/>
            <person name="De Vos W.M."/>
        </authorList>
    </citation>
    <scope>NUCLEOTIDE SEQUENCE [LARGE SCALE GENOMIC DNA]</scope>
    <source>
        <strain evidence="1 2">YI</strain>
    </source>
</reference>
<proteinExistence type="predicted"/>
<dbReference type="RefSeq" id="WP_058694655.1">
    <property type="nucleotide sequence ID" value="NZ_CABJDW020000005.1"/>
</dbReference>
<organism evidence="1 2">
    <name type="scientific">Eubacterium maltosivorans</name>
    <dbReference type="NCBI Taxonomy" id="2041044"/>
    <lineage>
        <taxon>Bacteria</taxon>
        <taxon>Bacillati</taxon>
        <taxon>Bacillota</taxon>
        <taxon>Clostridia</taxon>
        <taxon>Eubacteriales</taxon>
        <taxon>Eubacteriaceae</taxon>
        <taxon>Eubacterium</taxon>
    </lineage>
</organism>
<dbReference type="EMBL" id="CP029487">
    <property type="protein sequence ID" value="QCT70350.1"/>
    <property type="molecule type" value="Genomic_DNA"/>
</dbReference>
<gene>
    <name evidence="1" type="ORF">CPZ25_003130</name>
</gene>